<feature type="region of interest" description="Disordered" evidence="1">
    <location>
        <begin position="1"/>
        <end position="20"/>
    </location>
</feature>
<protein>
    <recommendedName>
        <fullName evidence="5">Potassium-transporting ATPase</fullName>
    </recommendedName>
</protein>
<evidence type="ECO:0000313" key="4">
    <source>
        <dbReference type="Proteomes" id="UP000199323"/>
    </source>
</evidence>
<proteinExistence type="predicted"/>
<dbReference type="Proteomes" id="UP000199323">
    <property type="component" value="Unassembled WGS sequence"/>
</dbReference>
<dbReference type="RefSeq" id="WP_177246599.1">
    <property type="nucleotide sequence ID" value="NZ_FONG01000017.1"/>
</dbReference>
<keyword evidence="4" id="KW-1185">Reference proteome</keyword>
<keyword evidence="2" id="KW-1133">Transmembrane helix</keyword>
<name>A0A1I2JAX1_9ACTN</name>
<keyword evidence="2" id="KW-0812">Transmembrane</keyword>
<feature type="transmembrane region" description="Helical" evidence="2">
    <location>
        <begin position="25"/>
        <end position="42"/>
    </location>
</feature>
<keyword evidence="2" id="KW-0472">Membrane</keyword>
<gene>
    <name evidence="3" type="ORF">SAMN05216251_11744</name>
</gene>
<reference evidence="3 4" key="1">
    <citation type="submission" date="2016-10" db="EMBL/GenBank/DDBJ databases">
        <authorList>
            <person name="de Groot N.N."/>
        </authorList>
    </citation>
    <scope>NUCLEOTIDE SEQUENCE [LARGE SCALE GENOMIC DNA]</scope>
    <source>
        <strain evidence="3 4">CGMCC 4.3510</strain>
    </source>
</reference>
<dbReference type="STRING" id="380248.SAMN05216251_11744"/>
<evidence type="ECO:0000256" key="1">
    <source>
        <dbReference type="SAM" id="MobiDB-lite"/>
    </source>
</evidence>
<dbReference type="AlphaFoldDB" id="A0A1I2JAX1"/>
<evidence type="ECO:0000313" key="3">
    <source>
        <dbReference type="EMBL" id="SFF51674.1"/>
    </source>
</evidence>
<organism evidence="3 4">
    <name type="scientific">Actinacidiphila alni</name>
    <dbReference type="NCBI Taxonomy" id="380248"/>
    <lineage>
        <taxon>Bacteria</taxon>
        <taxon>Bacillati</taxon>
        <taxon>Actinomycetota</taxon>
        <taxon>Actinomycetes</taxon>
        <taxon>Kitasatosporales</taxon>
        <taxon>Streptomycetaceae</taxon>
        <taxon>Actinacidiphila</taxon>
    </lineage>
</organism>
<evidence type="ECO:0000256" key="2">
    <source>
        <dbReference type="SAM" id="Phobius"/>
    </source>
</evidence>
<sequence>METRVGRPAPSLLLNDPGSSPMSDVVFVLVTIAVFAVLALVVKGVEKL</sequence>
<accession>A0A1I2JAX1</accession>
<dbReference type="EMBL" id="FONG01000017">
    <property type="protein sequence ID" value="SFF51674.1"/>
    <property type="molecule type" value="Genomic_DNA"/>
</dbReference>
<evidence type="ECO:0008006" key="5">
    <source>
        <dbReference type="Google" id="ProtNLM"/>
    </source>
</evidence>